<dbReference type="SMART" id="SM00220">
    <property type="entry name" value="S_TKc"/>
    <property type="match status" value="1"/>
</dbReference>
<keyword evidence="2" id="KW-0808">Transferase</keyword>
<dbReference type="Gene3D" id="2.60.120.10">
    <property type="entry name" value="Jelly Rolls"/>
    <property type="match status" value="1"/>
</dbReference>
<dbReference type="PROSITE" id="PS50011">
    <property type="entry name" value="PROTEIN_KINASE_DOM"/>
    <property type="match status" value="1"/>
</dbReference>
<keyword evidence="5" id="KW-0067">ATP-binding</keyword>
<dbReference type="CDD" id="cd14014">
    <property type="entry name" value="STKc_PknB_like"/>
    <property type="match status" value="1"/>
</dbReference>
<dbReference type="Proteomes" id="UP000005801">
    <property type="component" value="Unassembled WGS sequence"/>
</dbReference>
<dbReference type="SMART" id="SM00100">
    <property type="entry name" value="cNMP"/>
    <property type="match status" value="1"/>
</dbReference>
<dbReference type="eggNOG" id="COG0515">
    <property type="taxonomic scope" value="Bacteria"/>
</dbReference>
<evidence type="ECO:0000256" key="4">
    <source>
        <dbReference type="ARBA" id="ARBA00022777"/>
    </source>
</evidence>
<dbReference type="PANTHER" id="PTHR43289">
    <property type="entry name" value="MITOGEN-ACTIVATED PROTEIN KINASE KINASE KINASE 20-RELATED"/>
    <property type="match status" value="1"/>
</dbReference>
<dbReference type="InterPro" id="IPR018488">
    <property type="entry name" value="cNMP-bd_CS"/>
</dbReference>
<name>A6FXN0_9BACT</name>
<dbReference type="InterPro" id="IPR018490">
    <property type="entry name" value="cNMP-bd_dom_sf"/>
</dbReference>
<dbReference type="Pfam" id="PF00069">
    <property type="entry name" value="Pkinase"/>
    <property type="match status" value="1"/>
</dbReference>
<dbReference type="PANTHER" id="PTHR43289:SF6">
    <property type="entry name" value="SERINE_THREONINE-PROTEIN KINASE NEKL-3"/>
    <property type="match status" value="1"/>
</dbReference>
<dbReference type="STRING" id="391625.PPSIR1_21914"/>
<dbReference type="AlphaFoldDB" id="A6FXN0"/>
<organism evidence="9 10">
    <name type="scientific">Plesiocystis pacifica SIR-1</name>
    <dbReference type="NCBI Taxonomy" id="391625"/>
    <lineage>
        <taxon>Bacteria</taxon>
        <taxon>Pseudomonadati</taxon>
        <taxon>Myxococcota</taxon>
        <taxon>Polyangia</taxon>
        <taxon>Nannocystales</taxon>
        <taxon>Nannocystaceae</taxon>
        <taxon>Plesiocystis</taxon>
    </lineage>
</organism>
<keyword evidence="3" id="KW-0547">Nucleotide-binding</keyword>
<dbReference type="SUPFAM" id="SSF51206">
    <property type="entry name" value="cAMP-binding domain-like"/>
    <property type="match status" value="1"/>
</dbReference>
<keyword evidence="4 9" id="KW-0418">Kinase</keyword>
<keyword evidence="1" id="KW-0140">cGMP</keyword>
<evidence type="ECO:0000256" key="3">
    <source>
        <dbReference type="ARBA" id="ARBA00022741"/>
    </source>
</evidence>
<dbReference type="InterPro" id="IPR011009">
    <property type="entry name" value="Kinase-like_dom_sf"/>
</dbReference>
<comment type="caution">
    <text evidence="9">The sequence shown here is derived from an EMBL/GenBank/DDBJ whole genome shotgun (WGS) entry which is preliminary data.</text>
</comment>
<evidence type="ECO:0000313" key="10">
    <source>
        <dbReference type="Proteomes" id="UP000005801"/>
    </source>
</evidence>
<evidence type="ECO:0000256" key="5">
    <source>
        <dbReference type="ARBA" id="ARBA00022840"/>
    </source>
</evidence>
<accession>A6FXN0</accession>
<sequence>MVGTKRGGDDAQVDAQVLIQSALYTGDDRLDRSFGEIARGGMATIELAVDQTLGRRIALKLLHGDHQQSGLAVRSFIREAQITGQLDHPNIVPVHELARDEDGKLFFSMKLVEGRTLLERIRDLRLLPGQAPPRDARGRLVASTIEHEDLLRLIGVFLKVLDAVAFAHARGVVHCDIKPENIMVGDFGQVYLMDWGIARLIGEQPQRAPHVGSRVVRVRNNLRSTAAFANMIIGTPSYMSPEQARGDRASIDQRSDIFSLGAVLFEILTGHPPYQGSTAHEVVEEAVACRSMLLPHLPITQEMRRIVSLAMHPDPAQRYGDVAELRADLESFMRGGDNFPRRRFAKGEWLIREGEVGDAAYILVHGRCEVSRLIHTEGKVEDKRDTLRMLGPGDVFGETAILASSPRTASVRALTEVVAVVVTADALEREVDAMKPWMGSFIRALARRFTDVDNLALARSINPAQDPVQIAHLGLMTLGTWGTRDAEGTLTMSVLELCGHVATISDQNEDQVLKALRQYAQFDIDLTLDEISLARDARRGLVRELRPYLQRR</sequence>
<evidence type="ECO:0000259" key="8">
    <source>
        <dbReference type="PROSITE" id="PS50042"/>
    </source>
</evidence>
<feature type="domain" description="Cyclic nucleotide-binding" evidence="8">
    <location>
        <begin position="337"/>
        <end position="429"/>
    </location>
</feature>
<dbReference type="CDD" id="cd00038">
    <property type="entry name" value="CAP_ED"/>
    <property type="match status" value="1"/>
</dbReference>
<dbReference type="GO" id="GO:0005524">
    <property type="term" value="F:ATP binding"/>
    <property type="evidence" value="ECO:0007669"/>
    <property type="project" value="UniProtKB-KW"/>
</dbReference>
<dbReference type="InterPro" id="IPR014710">
    <property type="entry name" value="RmlC-like_jellyroll"/>
</dbReference>
<dbReference type="GO" id="GO:0030553">
    <property type="term" value="F:cGMP binding"/>
    <property type="evidence" value="ECO:0007669"/>
    <property type="project" value="UniProtKB-KW"/>
</dbReference>
<dbReference type="RefSeq" id="WP_006969229.1">
    <property type="nucleotide sequence ID" value="NZ_ABCS01000002.1"/>
</dbReference>
<dbReference type="Gene3D" id="1.10.510.10">
    <property type="entry name" value="Transferase(Phosphotransferase) domain 1"/>
    <property type="match status" value="1"/>
</dbReference>
<evidence type="ECO:0000256" key="1">
    <source>
        <dbReference type="ARBA" id="ARBA00022535"/>
    </source>
</evidence>
<evidence type="ECO:0000256" key="2">
    <source>
        <dbReference type="ARBA" id="ARBA00022679"/>
    </source>
</evidence>
<evidence type="ECO:0000313" key="9">
    <source>
        <dbReference type="EMBL" id="EDM81618.1"/>
    </source>
</evidence>
<dbReference type="InterPro" id="IPR008271">
    <property type="entry name" value="Ser/Thr_kinase_AS"/>
</dbReference>
<dbReference type="PROSITE" id="PS00889">
    <property type="entry name" value="CNMP_BINDING_2"/>
    <property type="match status" value="1"/>
</dbReference>
<keyword evidence="6" id="KW-0142">cGMP-binding</keyword>
<dbReference type="PRINTS" id="PR00103">
    <property type="entry name" value="CAMPKINASE"/>
</dbReference>
<dbReference type="InterPro" id="IPR000719">
    <property type="entry name" value="Prot_kinase_dom"/>
</dbReference>
<dbReference type="PROSITE" id="PS50042">
    <property type="entry name" value="CNMP_BINDING_3"/>
    <property type="match status" value="1"/>
</dbReference>
<reference evidence="9 10" key="1">
    <citation type="submission" date="2007-06" db="EMBL/GenBank/DDBJ databases">
        <authorList>
            <person name="Shimkets L."/>
            <person name="Ferriera S."/>
            <person name="Johnson J."/>
            <person name="Kravitz S."/>
            <person name="Beeson K."/>
            <person name="Sutton G."/>
            <person name="Rogers Y.-H."/>
            <person name="Friedman R."/>
            <person name="Frazier M."/>
            <person name="Venter J.C."/>
        </authorList>
    </citation>
    <scope>NUCLEOTIDE SEQUENCE [LARGE SCALE GENOMIC DNA]</scope>
    <source>
        <strain evidence="9 10">SIR-1</strain>
    </source>
</reference>
<gene>
    <name evidence="9" type="ORF">PPSIR1_21914</name>
</gene>
<evidence type="ECO:0000259" key="7">
    <source>
        <dbReference type="PROSITE" id="PS50011"/>
    </source>
</evidence>
<proteinExistence type="predicted"/>
<dbReference type="PROSITE" id="PS00108">
    <property type="entry name" value="PROTEIN_KINASE_ST"/>
    <property type="match status" value="1"/>
</dbReference>
<keyword evidence="10" id="KW-1185">Reference proteome</keyword>
<feature type="domain" description="Protein kinase" evidence="7">
    <location>
        <begin position="31"/>
        <end position="333"/>
    </location>
</feature>
<dbReference type="Pfam" id="PF00027">
    <property type="entry name" value="cNMP_binding"/>
    <property type="match status" value="1"/>
</dbReference>
<dbReference type="Gene3D" id="3.30.200.20">
    <property type="entry name" value="Phosphorylase Kinase, domain 1"/>
    <property type="match status" value="1"/>
</dbReference>
<evidence type="ECO:0000256" key="6">
    <source>
        <dbReference type="ARBA" id="ARBA00022992"/>
    </source>
</evidence>
<protein>
    <submittedName>
        <fullName evidence="9">Probable serine/threonine-protein kinase pknB</fullName>
    </submittedName>
</protein>
<dbReference type="SUPFAM" id="SSF56112">
    <property type="entry name" value="Protein kinase-like (PK-like)"/>
    <property type="match status" value="1"/>
</dbReference>
<dbReference type="GO" id="GO:0004674">
    <property type="term" value="F:protein serine/threonine kinase activity"/>
    <property type="evidence" value="ECO:0007669"/>
    <property type="project" value="TreeGrafter"/>
</dbReference>
<dbReference type="InterPro" id="IPR000595">
    <property type="entry name" value="cNMP-bd_dom"/>
</dbReference>
<dbReference type="EMBL" id="ABCS01000002">
    <property type="protein sequence ID" value="EDM81618.1"/>
    <property type="molecule type" value="Genomic_DNA"/>
</dbReference>